<evidence type="ECO:0000313" key="2">
    <source>
        <dbReference type="EMBL" id="KAJ1115575.1"/>
    </source>
</evidence>
<feature type="signal peptide" evidence="1">
    <location>
        <begin position="1"/>
        <end position="26"/>
    </location>
</feature>
<gene>
    <name evidence="2" type="ORF">NDU88_003797</name>
</gene>
<dbReference type="Proteomes" id="UP001066276">
    <property type="component" value="Chromosome 8"/>
</dbReference>
<accession>A0AAV7NHN8</accession>
<protein>
    <recommendedName>
        <fullName evidence="4">Secreted protein</fullName>
    </recommendedName>
</protein>
<feature type="chain" id="PRO_5044012200" description="Secreted protein" evidence="1">
    <location>
        <begin position="27"/>
        <end position="85"/>
    </location>
</feature>
<comment type="caution">
    <text evidence="2">The sequence shown here is derived from an EMBL/GenBank/DDBJ whole genome shotgun (WGS) entry which is preliminary data.</text>
</comment>
<proteinExistence type="predicted"/>
<keyword evidence="1" id="KW-0732">Signal</keyword>
<dbReference type="AlphaFoldDB" id="A0AAV7NHN8"/>
<name>A0AAV7NHN8_PLEWA</name>
<dbReference type="EMBL" id="JANPWB010000012">
    <property type="protein sequence ID" value="KAJ1115575.1"/>
    <property type="molecule type" value="Genomic_DNA"/>
</dbReference>
<organism evidence="2 3">
    <name type="scientific">Pleurodeles waltl</name>
    <name type="common">Iberian ribbed newt</name>
    <dbReference type="NCBI Taxonomy" id="8319"/>
    <lineage>
        <taxon>Eukaryota</taxon>
        <taxon>Metazoa</taxon>
        <taxon>Chordata</taxon>
        <taxon>Craniata</taxon>
        <taxon>Vertebrata</taxon>
        <taxon>Euteleostomi</taxon>
        <taxon>Amphibia</taxon>
        <taxon>Batrachia</taxon>
        <taxon>Caudata</taxon>
        <taxon>Salamandroidea</taxon>
        <taxon>Salamandridae</taxon>
        <taxon>Pleurodelinae</taxon>
        <taxon>Pleurodeles</taxon>
    </lineage>
</organism>
<sequence>MRAGRGPSLPVIVCSSLGWAIHLSSGAVMSVGRRSTEFSSGICFTSAFSFHTRHYSVLAMGKRKAADIPVPHSGAKKHKKRSSGK</sequence>
<evidence type="ECO:0000256" key="1">
    <source>
        <dbReference type="SAM" id="SignalP"/>
    </source>
</evidence>
<evidence type="ECO:0000313" key="3">
    <source>
        <dbReference type="Proteomes" id="UP001066276"/>
    </source>
</evidence>
<evidence type="ECO:0008006" key="4">
    <source>
        <dbReference type="Google" id="ProtNLM"/>
    </source>
</evidence>
<reference evidence="2" key="1">
    <citation type="journal article" date="2022" name="bioRxiv">
        <title>Sequencing and chromosome-scale assembly of the giantPleurodeles waltlgenome.</title>
        <authorList>
            <person name="Brown T."/>
            <person name="Elewa A."/>
            <person name="Iarovenko S."/>
            <person name="Subramanian E."/>
            <person name="Araus A.J."/>
            <person name="Petzold A."/>
            <person name="Susuki M."/>
            <person name="Suzuki K.-i.T."/>
            <person name="Hayashi T."/>
            <person name="Toyoda A."/>
            <person name="Oliveira C."/>
            <person name="Osipova E."/>
            <person name="Leigh N.D."/>
            <person name="Simon A."/>
            <person name="Yun M.H."/>
        </authorList>
    </citation>
    <scope>NUCLEOTIDE SEQUENCE</scope>
    <source>
        <strain evidence="2">20211129_DDA</strain>
        <tissue evidence="2">Liver</tissue>
    </source>
</reference>
<keyword evidence="3" id="KW-1185">Reference proteome</keyword>